<protein>
    <recommendedName>
        <fullName evidence="8">ABC transmembrane type-1 domain-containing protein</fullName>
    </recommendedName>
</protein>
<feature type="transmembrane region" description="Helical" evidence="7">
    <location>
        <begin position="42"/>
        <end position="62"/>
    </location>
</feature>
<organism evidence="9">
    <name type="scientific">marine sediment metagenome</name>
    <dbReference type="NCBI Taxonomy" id="412755"/>
    <lineage>
        <taxon>unclassified sequences</taxon>
        <taxon>metagenomes</taxon>
        <taxon>ecological metagenomes</taxon>
    </lineage>
</organism>
<reference evidence="9" key="1">
    <citation type="journal article" date="2015" name="Nature">
        <title>Complex archaea that bridge the gap between prokaryotes and eukaryotes.</title>
        <authorList>
            <person name="Spang A."/>
            <person name="Saw J.H."/>
            <person name="Jorgensen S.L."/>
            <person name="Zaremba-Niedzwiedzka K."/>
            <person name="Martijn J."/>
            <person name="Lind A.E."/>
            <person name="van Eijk R."/>
            <person name="Schleper C."/>
            <person name="Guy L."/>
            <person name="Ettema T.J."/>
        </authorList>
    </citation>
    <scope>NUCLEOTIDE SEQUENCE</scope>
</reference>
<dbReference type="PANTHER" id="PTHR30151">
    <property type="entry name" value="ALKANE SULFONATE ABC TRANSPORTER-RELATED, MEMBRANE SUBUNIT"/>
    <property type="match status" value="1"/>
</dbReference>
<keyword evidence="3" id="KW-1003">Cell membrane</keyword>
<feature type="non-terminal residue" evidence="9">
    <location>
        <position position="1"/>
    </location>
</feature>
<keyword evidence="2" id="KW-0813">Transport</keyword>
<evidence type="ECO:0000313" key="9">
    <source>
        <dbReference type="EMBL" id="KKL04213.1"/>
    </source>
</evidence>
<accession>A0A0F9CWI8</accession>
<evidence type="ECO:0000256" key="5">
    <source>
        <dbReference type="ARBA" id="ARBA00022989"/>
    </source>
</evidence>
<evidence type="ECO:0000259" key="8">
    <source>
        <dbReference type="PROSITE" id="PS50928"/>
    </source>
</evidence>
<dbReference type="InterPro" id="IPR000515">
    <property type="entry name" value="MetI-like"/>
</dbReference>
<dbReference type="Gene3D" id="1.10.3720.10">
    <property type="entry name" value="MetI-like"/>
    <property type="match status" value="1"/>
</dbReference>
<evidence type="ECO:0000256" key="6">
    <source>
        <dbReference type="ARBA" id="ARBA00023136"/>
    </source>
</evidence>
<dbReference type="GO" id="GO:0005886">
    <property type="term" value="C:plasma membrane"/>
    <property type="evidence" value="ECO:0007669"/>
    <property type="project" value="UniProtKB-SubCell"/>
</dbReference>
<comment type="subcellular location">
    <subcellularLocation>
        <location evidence="1">Cell membrane</location>
        <topology evidence="1">Multi-pass membrane protein</topology>
    </subcellularLocation>
</comment>
<dbReference type="GO" id="GO:0055085">
    <property type="term" value="P:transmembrane transport"/>
    <property type="evidence" value="ECO:0007669"/>
    <property type="project" value="InterPro"/>
</dbReference>
<dbReference type="EMBL" id="LAZR01044620">
    <property type="protein sequence ID" value="KKL04213.1"/>
    <property type="molecule type" value="Genomic_DNA"/>
</dbReference>
<feature type="domain" description="ABC transmembrane type-1" evidence="8">
    <location>
        <begin position="1"/>
        <end position="156"/>
    </location>
</feature>
<evidence type="ECO:0000256" key="4">
    <source>
        <dbReference type="ARBA" id="ARBA00022692"/>
    </source>
</evidence>
<evidence type="ECO:0000256" key="1">
    <source>
        <dbReference type="ARBA" id="ARBA00004651"/>
    </source>
</evidence>
<keyword evidence="4 7" id="KW-0812">Transmembrane</keyword>
<evidence type="ECO:0000256" key="2">
    <source>
        <dbReference type="ARBA" id="ARBA00022448"/>
    </source>
</evidence>
<dbReference type="SUPFAM" id="SSF161098">
    <property type="entry name" value="MetI-like"/>
    <property type="match status" value="1"/>
</dbReference>
<evidence type="ECO:0000256" key="3">
    <source>
        <dbReference type="ARBA" id="ARBA00022475"/>
    </source>
</evidence>
<dbReference type="PANTHER" id="PTHR30151:SF0">
    <property type="entry name" value="ABC TRANSPORTER PERMEASE PROTEIN MJ0413-RELATED"/>
    <property type="match status" value="1"/>
</dbReference>
<keyword evidence="6 7" id="KW-0472">Membrane</keyword>
<proteinExistence type="predicted"/>
<keyword evidence="5 7" id="KW-1133">Transmembrane helix</keyword>
<dbReference type="InterPro" id="IPR035906">
    <property type="entry name" value="MetI-like_sf"/>
</dbReference>
<sequence length="174" mass="19433">SGWYRKLGAVLRTPINILRPIPPLAWIPLAIIWLGLGESSKVMIIFLGAFFPIFTNTFRGMVTTDPDIIRAAQVLGVKKNRLLFKVIFPSTLPDIATGFRVGWSYSFGLVVAAELIAANSGLGYMIMHARELSMIAVIMYGVIIIGIINLVTDYIIQEVILKRKLRWHYISTAN</sequence>
<feature type="transmembrane region" description="Helical" evidence="7">
    <location>
        <begin position="132"/>
        <end position="156"/>
    </location>
</feature>
<feature type="transmembrane region" description="Helical" evidence="7">
    <location>
        <begin position="105"/>
        <end position="126"/>
    </location>
</feature>
<dbReference type="CDD" id="cd06261">
    <property type="entry name" value="TM_PBP2"/>
    <property type="match status" value="1"/>
</dbReference>
<name>A0A0F9CWI8_9ZZZZ</name>
<dbReference type="AlphaFoldDB" id="A0A0F9CWI8"/>
<dbReference type="Pfam" id="PF00528">
    <property type="entry name" value="BPD_transp_1"/>
    <property type="match status" value="1"/>
</dbReference>
<gene>
    <name evidence="9" type="ORF">LCGC14_2618330</name>
</gene>
<comment type="caution">
    <text evidence="9">The sequence shown here is derived from an EMBL/GenBank/DDBJ whole genome shotgun (WGS) entry which is preliminary data.</text>
</comment>
<dbReference type="PROSITE" id="PS50928">
    <property type="entry name" value="ABC_TM1"/>
    <property type="match status" value="1"/>
</dbReference>
<evidence type="ECO:0000256" key="7">
    <source>
        <dbReference type="SAM" id="Phobius"/>
    </source>
</evidence>
<feature type="transmembrane region" description="Helical" evidence="7">
    <location>
        <begin position="20"/>
        <end position="36"/>
    </location>
</feature>